<evidence type="ECO:0000313" key="13">
    <source>
        <dbReference type="EMBL" id="HIU59983.1"/>
    </source>
</evidence>
<evidence type="ECO:0000259" key="12">
    <source>
        <dbReference type="SMART" id="SM00471"/>
    </source>
</evidence>
<dbReference type="AlphaFoldDB" id="A0A9D1MGC3"/>
<comment type="caution">
    <text evidence="13">The sequence shown here is derived from an EMBL/GenBank/DDBJ whole genome shotgun (WGS) entry which is preliminary data.</text>
</comment>
<evidence type="ECO:0000256" key="10">
    <source>
        <dbReference type="ARBA" id="ARBA00022884"/>
    </source>
</evidence>
<dbReference type="EMBL" id="DVNF01000038">
    <property type="protein sequence ID" value="HIU59983.1"/>
    <property type="molecule type" value="Genomic_DNA"/>
</dbReference>
<evidence type="ECO:0000256" key="6">
    <source>
        <dbReference type="ARBA" id="ARBA00022741"/>
    </source>
</evidence>
<dbReference type="GO" id="GO:0008033">
    <property type="term" value="P:tRNA processing"/>
    <property type="evidence" value="ECO:0007669"/>
    <property type="project" value="UniProtKB-KW"/>
</dbReference>
<dbReference type="InterPro" id="IPR006674">
    <property type="entry name" value="HD_domain"/>
</dbReference>
<name>A0A9D1MGC3_9FIRM</name>
<keyword evidence="5" id="KW-0479">Metal-binding</keyword>
<reference evidence="13" key="1">
    <citation type="submission" date="2020-10" db="EMBL/GenBank/DDBJ databases">
        <authorList>
            <person name="Gilroy R."/>
        </authorList>
    </citation>
    <scope>NUCLEOTIDE SEQUENCE</scope>
    <source>
        <strain evidence="13">18911</strain>
    </source>
</reference>
<dbReference type="Pfam" id="PF12627">
    <property type="entry name" value="PolyA_pol_RNAbd"/>
    <property type="match status" value="1"/>
</dbReference>
<dbReference type="GO" id="GO:0003723">
    <property type="term" value="F:RNA binding"/>
    <property type="evidence" value="ECO:0007669"/>
    <property type="project" value="UniProtKB-KW"/>
</dbReference>
<evidence type="ECO:0000256" key="3">
    <source>
        <dbReference type="ARBA" id="ARBA00022694"/>
    </source>
</evidence>
<evidence type="ECO:0000256" key="9">
    <source>
        <dbReference type="ARBA" id="ARBA00022842"/>
    </source>
</evidence>
<keyword evidence="7" id="KW-0692">RNA repair</keyword>
<evidence type="ECO:0000256" key="8">
    <source>
        <dbReference type="ARBA" id="ARBA00022840"/>
    </source>
</evidence>
<evidence type="ECO:0000256" key="1">
    <source>
        <dbReference type="ARBA" id="ARBA00001946"/>
    </source>
</evidence>
<keyword evidence="9" id="KW-0460">Magnesium</keyword>
<dbReference type="CDD" id="cd00077">
    <property type="entry name" value="HDc"/>
    <property type="match status" value="1"/>
</dbReference>
<proteinExistence type="inferred from homology"/>
<dbReference type="Gene3D" id="1.10.3090.10">
    <property type="entry name" value="cca-adding enzyme, domain 2"/>
    <property type="match status" value="1"/>
</dbReference>
<feature type="domain" description="HD/PDEase" evidence="12">
    <location>
        <begin position="250"/>
        <end position="375"/>
    </location>
</feature>
<keyword evidence="4" id="KW-0548">Nucleotidyltransferase</keyword>
<dbReference type="Pfam" id="PF01743">
    <property type="entry name" value="PolyA_pol"/>
    <property type="match status" value="1"/>
</dbReference>
<dbReference type="InterPro" id="IPR043519">
    <property type="entry name" value="NT_sf"/>
</dbReference>
<organism evidence="13 14">
    <name type="scientific">Candidatus Stercoripulliclostridium merdigallinarum</name>
    <dbReference type="NCBI Taxonomy" id="2840951"/>
    <lineage>
        <taxon>Bacteria</taxon>
        <taxon>Bacillati</taxon>
        <taxon>Bacillota</taxon>
        <taxon>Clostridia</taxon>
        <taxon>Eubacteriales</taxon>
        <taxon>Candidatus Stercoripulliclostridium</taxon>
    </lineage>
</organism>
<evidence type="ECO:0000256" key="7">
    <source>
        <dbReference type="ARBA" id="ARBA00022800"/>
    </source>
</evidence>
<dbReference type="GO" id="GO:0016779">
    <property type="term" value="F:nucleotidyltransferase activity"/>
    <property type="evidence" value="ECO:0007669"/>
    <property type="project" value="UniProtKB-KW"/>
</dbReference>
<dbReference type="Proteomes" id="UP000824094">
    <property type="component" value="Unassembled WGS sequence"/>
</dbReference>
<dbReference type="GO" id="GO:0005524">
    <property type="term" value="F:ATP binding"/>
    <property type="evidence" value="ECO:0007669"/>
    <property type="project" value="UniProtKB-KW"/>
</dbReference>
<protein>
    <submittedName>
        <fullName evidence="13">HD domain-containing protein</fullName>
    </submittedName>
</protein>
<evidence type="ECO:0000256" key="5">
    <source>
        <dbReference type="ARBA" id="ARBA00022723"/>
    </source>
</evidence>
<evidence type="ECO:0000256" key="2">
    <source>
        <dbReference type="ARBA" id="ARBA00022679"/>
    </source>
</evidence>
<dbReference type="SMART" id="SM00471">
    <property type="entry name" value="HDc"/>
    <property type="match status" value="1"/>
</dbReference>
<dbReference type="InterPro" id="IPR050124">
    <property type="entry name" value="tRNA_CCA-adding_enzyme"/>
</dbReference>
<dbReference type="PANTHER" id="PTHR47545:SF1">
    <property type="entry name" value="MULTIFUNCTIONAL CCA PROTEIN"/>
    <property type="match status" value="1"/>
</dbReference>
<keyword evidence="3" id="KW-0819">tRNA processing</keyword>
<evidence type="ECO:0000313" key="14">
    <source>
        <dbReference type="Proteomes" id="UP000824094"/>
    </source>
</evidence>
<dbReference type="InterPro" id="IPR003607">
    <property type="entry name" value="HD/PDEase_dom"/>
</dbReference>
<keyword evidence="6" id="KW-0547">Nucleotide-binding</keyword>
<dbReference type="CDD" id="cd05398">
    <property type="entry name" value="NT_ClassII-CCAase"/>
    <property type="match status" value="1"/>
</dbReference>
<dbReference type="InterPro" id="IPR032828">
    <property type="entry name" value="PolyA_RNA-bd"/>
</dbReference>
<dbReference type="SUPFAM" id="SSF81301">
    <property type="entry name" value="Nucleotidyltransferase"/>
    <property type="match status" value="1"/>
</dbReference>
<dbReference type="GO" id="GO:0042245">
    <property type="term" value="P:RNA repair"/>
    <property type="evidence" value="ECO:0007669"/>
    <property type="project" value="UniProtKB-KW"/>
</dbReference>
<gene>
    <name evidence="13" type="ORF">IAB05_01175</name>
</gene>
<dbReference type="GO" id="GO:0046872">
    <property type="term" value="F:metal ion binding"/>
    <property type="evidence" value="ECO:0007669"/>
    <property type="project" value="UniProtKB-KW"/>
</dbReference>
<sequence length="444" mass="49151">MNVTPALDALQKLWRGPLYMVGGAVRDAVLGYSVSDTDLASPLVAEEVVRLLQGTPFTAKPNSVKLGTLGIYGMGEKFEYTAFRSDSYAEGGAHRPTAVEFGVDISDDAKRRDFTCNSVYFDIGNRKFVDPVGGLTDIQKRIIRTARAPEEVIDEDALRILRMVRFAAKLGFDLDERLKRAAINMRTGLKNIVPDRIRDELVGILLADAENGVKNAHVRGMELLAECRLTELVLPEVYACTGVKQNPKWHAYDVYTHLIKTFENTPPQLELRLAALLHDIGKPPAGSAKGRTAEHPDFGAWLAGNRLQALHFSGKLTDRVTELIRLHMFDLRGDATDNEERLFVLENYQLIPELVALKNADRLGSGMRTGPSPAGERLLKTLETMKDEGVAFSIKELKINGNDVMKLPPAIRGYALKSLLRQNAVDPKVRTREGALEYISAFPG</sequence>
<accession>A0A9D1MGC3</accession>
<evidence type="ECO:0000256" key="11">
    <source>
        <dbReference type="RuleBase" id="RU003953"/>
    </source>
</evidence>
<dbReference type="Pfam" id="PF01966">
    <property type="entry name" value="HD"/>
    <property type="match status" value="1"/>
</dbReference>
<dbReference type="PANTHER" id="PTHR47545">
    <property type="entry name" value="MULTIFUNCTIONAL CCA PROTEIN"/>
    <property type="match status" value="1"/>
</dbReference>
<comment type="cofactor">
    <cofactor evidence="1">
        <name>Mg(2+)</name>
        <dbReference type="ChEBI" id="CHEBI:18420"/>
    </cofactor>
</comment>
<keyword evidence="8" id="KW-0067">ATP-binding</keyword>
<dbReference type="Gene3D" id="3.30.460.10">
    <property type="entry name" value="Beta Polymerase, domain 2"/>
    <property type="match status" value="1"/>
</dbReference>
<reference evidence="13" key="2">
    <citation type="journal article" date="2021" name="PeerJ">
        <title>Extensive microbial diversity within the chicken gut microbiome revealed by metagenomics and culture.</title>
        <authorList>
            <person name="Gilroy R."/>
            <person name="Ravi A."/>
            <person name="Getino M."/>
            <person name="Pursley I."/>
            <person name="Horton D.L."/>
            <person name="Alikhan N.F."/>
            <person name="Baker D."/>
            <person name="Gharbi K."/>
            <person name="Hall N."/>
            <person name="Watson M."/>
            <person name="Adriaenssens E.M."/>
            <person name="Foster-Nyarko E."/>
            <person name="Jarju S."/>
            <person name="Secka A."/>
            <person name="Antonio M."/>
            <person name="Oren A."/>
            <person name="Chaudhuri R.R."/>
            <person name="La Ragione R."/>
            <person name="Hildebrand F."/>
            <person name="Pallen M.J."/>
        </authorList>
    </citation>
    <scope>NUCLEOTIDE SEQUENCE</scope>
    <source>
        <strain evidence="13">18911</strain>
    </source>
</reference>
<evidence type="ECO:0000256" key="4">
    <source>
        <dbReference type="ARBA" id="ARBA00022695"/>
    </source>
</evidence>
<dbReference type="SUPFAM" id="SSF81891">
    <property type="entry name" value="Poly A polymerase C-terminal region-like"/>
    <property type="match status" value="1"/>
</dbReference>
<keyword evidence="10 11" id="KW-0694">RNA-binding</keyword>
<keyword evidence="2 11" id="KW-0808">Transferase</keyword>
<dbReference type="InterPro" id="IPR002646">
    <property type="entry name" value="PolA_pol_head_dom"/>
</dbReference>
<comment type="similarity">
    <text evidence="11">Belongs to the tRNA nucleotidyltransferase/poly(A) polymerase family.</text>
</comment>